<gene>
    <name evidence="2" type="ORF">PR018_26075</name>
</gene>
<feature type="compositionally biased region" description="Basic and acidic residues" evidence="1">
    <location>
        <begin position="480"/>
        <end position="493"/>
    </location>
</feature>
<organism evidence="2 3">
    <name type="scientific">Rhizobium rhododendri</name>
    <dbReference type="NCBI Taxonomy" id="2506430"/>
    <lineage>
        <taxon>Bacteria</taxon>
        <taxon>Pseudomonadati</taxon>
        <taxon>Pseudomonadota</taxon>
        <taxon>Alphaproteobacteria</taxon>
        <taxon>Hyphomicrobiales</taxon>
        <taxon>Rhizobiaceae</taxon>
        <taxon>Rhizobium/Agrobacterium group</taxon>
        <taxon>Rhizobium</taxon>
    </lineage>
</organism>
<feature type="region of interest" description="Disordered" evidence="1">
    <location>
        <begin position="24"/>
        <end position="44"/>
    </location>
</feature>
<sequence length="500" mass="56211">MPISQNPEDDIEASGRKRFKLGIVKTEDDHEMPDAPSSSSFGNVTDPKVVDANLKFALDAPLPDSGRRDDEYILVNKAAPGKFVGTAKGSLATMPTPGEFDASCRLYRDKAGNYYPAPLAFNKIEVPDGLSNSERWKSRLAIWNREHDAMGITGRKIFYEADKSVALDKNYKIKNPEDRFIQTSNGPREVEKRYQHPFQAGSELPDIMIKTKQNVVHFVNRFSGDKFTGKTFSEFESHIKQALGPETEIKLRSVSGIMHDSNYLEAWEAGKADIRFGQFAGENRAHNRELPLAVVNIGRVNDGKGGMTPDRYISVKFLMESAPGSPWAEALKKGEYWDRVQLLARDGNHYMAPGKVHYADPKYCEKALEQVNLPRSMALQSKSLETQIEENHLKPPVLVSIGPQLHDARTLNEEHGKSITEKHIFVADRNDKGQRTGNYTSLLEYKRQKQRLPDDAAQAISMNENTYSLGATRPEPALRPIRDSRRNLEERPRGSSINSL</sequence>
<name>A0ABY8IQY9_9HYPH</name>
<accession>A0ABY8IQY9</accession>
<evidence type="ECO:0000313" key="3">
    <source>
        <dbReference type="Proteomes" id="UP000318939"/>
    </source>
</evidence>
<reference evidence="2" key="1">
    <citation type="journal article" date="2019" name="Phytopathology">
        <title>A Novel Group of Rhizobium tumorigenes-Like Agrobacteria Associated with Crown Gall Disease of Rhododendron and Blueberry.</title>
        <authorList>
            <person name="Kuzmanovic N."/>
            <person name="Behrens P."/>
            <person name="Idczak E."/>
            <person name="Wagner S."/>
            <person name="Gotz M."/>
            <person name="Sproer C."/>
            <person name="Bunk B."/>
            <person name="Overmann J."/>
            <person name="Smalla K."/>
        </authorList>
    </citation>
    <scope>NUCLEOTIDE SEQUENCE</scope>
    <source>
        <strain evidence="2">Rho-6.2</strain>
    </source>
</reference>
<feature type="region of interest" description="Disordered" evidence="1">
    <location>
        <begin position="464"/>
        <end position="500"/>
    </location>
</feature>
<keyword evidence="3" id="KW-1185">Reference proteome</keyword>
<dbReference type="Pfam" id="PF07229">
    <property type="entry name" value="VirE2"/>
    <property type="match status" value="1"/>
</dbReference>
<keyword evidence="2" id="KW-0614">Plasmid</keyword>
<dbReference type="EMBL" id="CP117269">
    <property type="protein sequence ID" value="WFS26157.1"/>
    <property type="molecule type" value="Genomic_DNA"/>
</dbReference>
<evidence type="ECO:0000313" key="2">
    <source>
        <dbReference type="EMBL" id="WFS26157.1"/>
    </source>
</evidence>
<protein>
    <submittedName>
        <fullName evidence="2">VirE2 family protein</fullName>
    </submittedName>
</protein>
<proteinExistence type="predicted"/>
<dbReference type="Proteomes" id="UP000318939">
    <property type="component" value="Plasmid pTi6.2"/>
</dbReference>
<dbReference type="RefSeq" id="WP_142832350.1">
    <property type="nucleotide sequence ID" value="NZ_CP117269.1"/>
</dbReference>
<dbReference type="InterPro" id="IPR009868">
    <property type="entry name" value="VirE2"/>
</dbReference>
<geneLocation type="plasmid" evidence="2 3">
    <name>pTi6.2</name>
</geneLocation>
<reference evidence="2" key="2">
    <citation type="journal article" date="2023" name="MicrobiologyOpen">
        <title>Genomics of the tumorigenes clade of the family Rhizobiaceae and description of Rhizobium rhododendri sp. nov.</title>
        <authorList>
            <person name="Kuzmanovic N."/>
            <person name="diCenzo G.C."/>
            <person name="Bunk B."/>
            <person name="Sproeer C."/>
            <person name="Fruehling A."/>
            <person name="Neumann-Schaal M."/>
            <person name="Overmann J."/>
            <person name="Smalla K."/>
        </authorList>
    </citation>
    <scope>NUCLEOTIDE SEQUENCE</scope>
    <source>
        <strain evidence="2">Rho-6.2</strain>
        <plasmid evidence="2">pTi6.2</plasmid>
    </source>
</reference>
<evidence type="ECO:0000256" key="1">
    <source>
        <dbReference type="SAM" id="MobiDB-lite"/>
    </source>
</evidence>